<dbReference type="PRINTS" id="PR00949">
    <property type="entry name" value="TYPE3IMAPROT"/>
</dbReference>
<dbReference type="InterPro" id="IPR001712">
    <property type="entry name" value="T3SS_FHIPEP"/>
</dbReference>
<evidence type="ECO:0000313" key="2">
    <source>
        <dbReference type="EMBL" id="RSD30307.1"/>
    </source>
</evidence>
<feature type="transmembrane region" description="Helical" evidence="1">
    <location>
        <begin position="104"/>
        <end position="127"/>
    </location>
</feature>
<accession>A0A427U0Y8</accession>
<dbReference type="Pfam" id="PF00771">
    <property type="entry name" value="FHIPEP"/>
    <property type="match status" value="2"/>
</dbReference>
<dbReference type="PANTHER" id="PTHR30161">
    <property type="entry name" value="FLAGELLAR EXPORT PROTEIN, MEMBRANE FLHA SUBUNIT-RELATED"/>
    <property type="match status" value="1"/>
</dbReference>
<feature type="transmembrane region" description="Helical" evidence="1">
    <location>
        <begin position="12"/>
        <end position="32"/>
    </location>
</feature>
<gene>
    <name evidence="2" type="ORF">EJA03_14670</name>
</gene>
<feature type="transmembrane region" description="Helical" evidence="1">
    <location>
        <begin position="276"/>
        <end position="294"/>
    </location>
</feature>
<evidence type="ECO:0000313" key="3">
    <source>
        <dbReference type="Proteomes" id="UP000269041"/>
    </source>
</evidence>
<name>A0A427U0Y8_9VIBR</name>
<dbReference type="AlphaFoldDB" id="A0A427U0Y8"/>
<dbReference type="EMBL" id="RSFA01000073">
    <property type="protein sequence ID" value="RSD30307.1"/>
    <property type="molecule type" value="Genomic_DNA"/>
</dbReference>
<feature type="transmembrane region" description="Helical" evidence="1">
    <location>
        <begin position="300"/>
        <end position="319"/>
    </location>
</feature>
<feature type="transmembrane region" description="Helical" evidence="1">
    <location>
        <begin position="197"/>
        <end position="218"/>
    </location>
</feature>
<organism evidence="2 3">
    <name type="scientific">Vibrio pectenicida</name>
    <dbReference type="NCBI Taxonomy" id="62763"/>
    <lineage>
        <taxon>Bacteria</taxon>
        <taxon>Pseudomonadati</taxon>
        <taxon>Pseudomonadota</taxon>
        <taxon>Gammaproteobacteria</taxon>
        <taxon>Vibrionales</taxon>
        <taxon>Vibrionaceae</taxon>
        <taxon>Vibrio</taxon>
    </lineage>
</organism>
<keyword evidence="1" id="KW-0472">Membrane</keyword>
<dbReference type="Proteomes" id="UP000269041">
    <property type="component" value="Unassembled WGS sequence"/>
</dbReference>
<dbReference type="GO" id="GO:0005886">
    <property type="term" value="C:plasma membrane"/>
    <property type="evidence" value="ECO:0007669"/>
    <property type="project" value="TreeGrafter"/>
</dbReference>
<dbReference type="PANTHER" id="PTHR30161:SF2">
    <property type="entry name" value="INVASION PROTEIN INVA"/>
    <property type="match status" value="1"/>
</dbReference>
<reference evidence="2 3" key="1">
    <citation type="submission" date="2018-12" db="EMBL/GenBank/DDBJ databases">
        <title>Genomic taxonomy of the Vibrionaceae family.</title>
        <authorList>
            <person name="Gomez-Gil B."/>
            <person name="Enciso-Ibarra K."/>
        </authorList>
    </citation>
    <scope>NUCLEOTIDE SEQUENCE [LARGE SCALE GENOMIC DNA]</scope>
    <source>
        <strain evidence="2 3">CAIM 594</strain>
    </source>
</reference>
<sequence length="629" mass="69881">MKQLFKGQSLLFNPSSVIIALLLPTIILVTLPGGVIDAFILVSFISSALLLVIMLENDEPLKVTFLPTVVLLLTTFRLLLSIATTRNIIANEDVGDVIETVGEFVMGGNLISGLLIFVIITIVQFLVVTKGGERVAEVGARFSLDALPGRQMTIDGDLKSGLITGEQAQKMRADLSTENKLFGSLDGAMKFVKGDSIAGILISLVNLFGGIYVGINQFDLSLSESVSRFSVLTIGDGLVSQIPSLLLSMACGVYLTRIKGSEEESSSFTRQLMTQIGSFWKSLLVIGGVILVLGILNSNLLYVCVPLSFLCIFVAFLLWRKQEQPAGTMSFEPTGSGLYESLKFVLRDNAHQVVVQRRVEDIERVLWGQALGTPAIDFNSQMESDIEVYISDICVFKFNQDQSQDMIEVLGDEVFLRQEDVIVNVSSITNYFLRKRMVEKYNLQYTSNIIEGLAAQSEVMKNEIDSAIGLNRVHDVLKEMIRAPEFYLDRVSFFEALIYWSRVESEPKNWLTRIRSQARYEITSRLLAGDEGIHVALLTPEITEAIESYVMGEIEDVDRLLEIQQGLRKEILRLTTQYGRKPVLIVNDNEINPVKAFFQQVMTTLLICSHGDITDQAYVSSSESLQLAS</sequence>
<feature type="transmembrane region" description="Helical" evidence="1">
    <location>
        <begin position="63"/>
        <end position="84"/>
    </location>
</feature>
<dbReference type="GO" id="GO:0009306">
    <property type="term" value="P:protein secretion"/>
    <property type="evidence" value="ECO:0007669"/>
    <property type="project" value="InterPro"/>
</dbReference>
<proteinExistence type="predicted"/>
<evidence type="ECO:0000256" key="1">
    <source>
        <dbReference type="SAM" id="Phobius"/>
    </source>
</evidence>
<keyword evidence="1" id="KW-0812">Transmembrane</keyword>
<keyword evidence="1" id="KW-1133">Transmembrane helix</keyword>
<comment type="caution">
    <text evidence="2">The sequence shown here is derived from an EMBL/GenBank/DDBJ whole genome shotgun (WGS) entry which is preliminary data.</text>
</comment>
<dbReference type="RefSeq" id="WP_125322483.1">
    <property type="nucleotide sequence ID" value="NZ_AP024890.1"/>
</dbReference>
<feature type="transmembrane region" description="Helical" evidence="1">
    <location>
        <begin position="38"/>
        <end position="56"/>
    </location>
</feature>
<keyword evidence="3" id="KW-1185">Reference proteome</keyword>
<protein>
    <submittedName>
        <fullName evidence="2">Type III secretion protein</fullName>
    </submittedName>
</protein>
<dbReference type="OrthoDB" id="6463621at2"/>
<feature type="transmembrane region" description="Helical" evidence="1">
    <location>
        <begin position="238"/>
        <end position="255"/>
    </location>
</feature>
<dbReference type="GO" id="GO:0044780">
    <property type="term" value="P:bacterial-type flagellum assembly"/>
    <property type="evidence" value="ECO:0007669"/>
    <property type="project" value="TreeGrafter"/>
</dbReference>